<gene>
    <name evidence="1" type="ORF">BB8028_0004g09800</name>
</gene>
<accession>A0A2S7YDI4</accession>
<sequence length="219" mass="24046">MCQVRAVISVRGLLLLAPTEQHSFSRNTGKGYSAFGLIVDLFHACSALFPADASSALCCHQVIYQDTCKAVVSVGFVFPTLLYSNLLFETLHQAFKIASSVNRRNAAQHFLCYRQGCMAIATNSGGDNTTTLMLATCELHFDSNSSVRGSHFQCAGLLLGDAWQRNPVVLARSDTEVLPSVKSFGDQTVVWHGSKIFRGDSSEFRRSKTWDNSLKAMRP</sequence>
<organism evidence="1 2">
    <name type="scientific">Beauveria bassiana</name>
    <name type="common">White muscardine disease fungus</name>
    <name type="synonym">Tritirachium shiotae</name>
    <dbReference type="NCBI Taxonomy" id="176275"/>
    <lineage>
        <taxon>Eukaryota</taxon>
        <taxon>Fungi</taxon>
        <taxon>Dikarya</taxon>
        <taxon>Ascomycota</taxon>
        <taxon>Pezizomycotina</taxon>
        <taxon>Sordariomycetes</taxon>
        <taxon>Hypocreomycetidae</taxon>
        <taxon>Hypocreales</taxon>
        <taxon>Cordycipitaceae</taxon>
        <taxon>Beauveria</taxon>
    </lineage>
</organism>
<dbReference type="EMBL" id="JRHA01000004">
    <property type="protein sequence ID" value="PQK14049.1"/>
    <property type="molecule type" value="Genomic_DNA"/>
</dbReference>
<evidence type="ECO:0000313" key="2">
    <source>
        <dbReference type="Proteomes" id="UP000237441"/>
    </source>
</evidence>
<protein>
    <submittedName>
        <fullName evidence="1">Uncharacterized protein</fullName>
    </submittedName>
</protein>
<proteinExistence type="predicted"/>
<evidence type="ECO:0000313" key="1">
    <source>
        <dbReference type="EMBL" id="PQK14049.1"/>
    </source>
</evidence>
<reference evidence="1 2" key="1">
    <citation type="submission" date="2016-07" db="EMBL/GenBank/DDBJ databases">
        <title>Comparative genomics of the entomopathogenic fungus Beauveria bassiana.</title>
        <authorList>
            <person name="Valero Jimenez C.A."/>
            <person name="Zwaan B.J."/>
            <person name="Van Kan J.A."/>
            <person name="Takken W."/>
            <person name="Debets A.J."/>
            <person name="Schoustra S.E."/>
            <person name="Koenraadt C.J."/>
        </authorList>
    </citation>
    <scope>NUCLEOTIDE SEQUENCE [LARGE SCALE GENOMIC DNA]</scope>
    <source>
        <strain evidence="1 2">ARSEF 8028</strain>
    </source>
</reference>
<comment type="caution">
    <text evidence="1">The sequence shown here is derived from an EMBL/GenBank/DDBJ whole genome shotgun (WGS) entry which is preliminary data.</text>
</comment>
<dbReference type="OrthoDB" id="288726at2759"/>
<name>A0A2S7YDI4_BEABA</name>
<dbReference type="Proteomes" id="UP000237441">
    <property type="component" value="Unassembled WGS sequence"/>
</dbReference>
<dbReference type="AlphaFoldDB" id="A0A2S7YDI4"/>